<accession>A0A7R9BJ31</accession>
<evidence type="ECO:0000313" key="3">
    <source>
        <dbReference type="Proteomes" id="UP000678499"/>
    </source>
</evidence>
<dbReference type="Proteomes" id="UP000678499">
    <property type="component" value="Unassembled WGS sequence"/>
</dbReference>
<dbReference type="AlphaFoldDB" id="A0A7R9BJ31"/>
<feature type="region of interest" description="Disordered" evidence="1">
    <location>
        <begin position="1"/>
        <end position="20"/>
    </location>
</feature>
<dbReference type="EMBL" id="OA882462">
    <property type="protein sequence ID" value="CAD7275495.1"/>
    <property type="molecule type" value="Genomic_DNA"/>
</dbReference>
<protein>
    <submittedName>
        <fullName evidence="2">Uncharacterized protein</fullName>
    </submittedName>
</protein>
<evidence type="ECO:0000256" key="1">
    <source>
        <dbReference type="SAM" id="MobiDB-lite"/>
    </source>
</evidence>
<dbReference type="EMBL" id="CAJPEX010000425">
    <property type="protein sequence ID" value="CAG0915647.1"/>
    <property type="molecule type" value="Genomic_DNA"/>
</dbReference>
<feature type="compositionally biased region" description="Basic and acidic residues" evidence="1">
    <location>
        <begin position="1"/>
        <end position="15"/>
    </location>
</feature>
<feature type="region of interest" description="Disordered" evidence="1">
    <location>
        <begin position="52"/>
        <end position="80"/>
    </location>
</feature>
<evidence type="ECO:0000313" key="2">
    <source>
        <dbReference type="EMBL" id="CAD7275495.1"/>
    </source>
</evidence>
<name>A0A7R9BJ31_9CRUS</name>
<gene>
    <name evidence="2" type="ORF">NMOB1V02_LOCUS3288</name>
</gene>
<reference evidence="2" key="1">
    <citation type="submission" date="2020-11" db="EMBL/GenBank/DDBJ databases">
        <authorList>
            <person name="Tran Van P."/>
        </authorList>
    </citation>
    <scope>NUCLEOTIDE SEQUENCE</scope>
</reference>
<sequence length="246" mass="26944">MNLSDEERKPPRHVDAAVAGEPDDAAYALSLRLSQLFDPIADIGLAAQLDFNSPPSPAPAGGGAASSHAGHRMSDYDQRASTASSSSIHSVLSDFAGDLEEVIASPNSSCWALLSSTKDVATMFGESSGKNADDGSVDWQERCLEMELALERFRDHTGKVRDLFNEKVLLCQWGLCPPLFNAFAKPRDILSDTGSYDTREWCIRGSFVDICADLHSENSEVEECSIVRELKSLLQAFFSRRRARVR</sequence>
<proteinExistence type="predicted"/>
<dbReference type="OrthoDB" id="6382796at2759"/>
<keyword evidence="3" id="KW-1185">Reference proteome</keyword>
<organism evidence="2">
    <name type="scientific">Notodromas monacha</name>
    <dbReference type="NCBI Taxonomy" id="399045"/>
    <lineage>
        <taxon>Eukaryota</taxon>
        <taxon>Metazoa</taxon>
        <taxon>Ecdysozoa</taxon>
        <taxon>Arthropoda</taxon>
        <taxon>Crustacea</taxon>
        <taxon>Oligostraca</taxon>
        <taxon>Ostracoda</taxon>
        <taxon>Podocopa</taxon>
        <taxon>Podocopida</taxon>
        <taxon>Cypridocopina</taxon>
        <taxon>Cypridoidea</taxon>
        <taxon>Cyprididae</taxon>
        <taxon>Notodromas</taxon>
    </lineage>
</organism>